<dbReference type="HOGENOM" id="CLU_023625_2_0_9"/>
<dbReference type="RefSeq" id="WP_006943204.1">
    <property type="nucleotide sequence ID" value="NZ_GL538212.1"/>
</dbReference>
<reference evidence="9 10" key="1">
    <citation type="submission" date="2010-08" db="EMBL/GenBank/DDBJ databases">
        <authorList>
            <person name="Weinstock G."/>
            <person name="Sodergren E."/>
            <person name="Clifton S."/>
            <person name="Fulton L."/>
            <person name="Fulton B."/>
            <person name="Courtney L."/>
            <person name="Fronick C."/>
            <person name="Harrison M."/>
            <person name="Strong C."/>
            <person name="Farmer C."/>
            <person name="Delahaunty K."/>
            <person name="Markovic C."/>
            <person name="Hall O."/>
            <person name="Minx P."/>
            <person name="Tomlinson C."/>
            <person name="Mitreva M."/>
            <person name="Hou S."/>
            <person name="Chen J."/>
            <person name="Wollam A."/>
            <person name="Pepin K.H."/>
            <person name="Johnson M."/>
            <person name="Bhonagiri V."/>
            <person name="Zhang X."/>
            <person name="Suruliraj S."/>
            <person name="Warren W."/>
            <person name="Chinwalla A."/>
            <person name="Mardis E.R."/>
            <person name="Wilson R.K."/>
        </authorList>
    </citation>
    <scope>NUCLEOTIDE SEQUENCE [LARGE SCALE GENOMIC DNA]</scope>
    <source>
        <strain evidence="9 10">F0359</strain>
    </source>
</reference>
<protein>
    <recommendedName>
        <fullName evidence="5">Exodeoxyribonuclease 7 large subunit</fullName>
        <ecNumber evidence="5">3.1.11.6</ecNumber>
    </recommendedName>
    <alternativeName>
        <fullName evidence="5">Exodeoxyribonuclease VII large subunit</fullName>
        <shortName evidence="5">Exonuclease VII large subunit</shortName>
    </alternativeName>
</protein>
<proteinExistence type="inferred from homology"/>
<dbReference type="EMBL" id="AECS01000049">
    <property type="protein sequence ID" value="EFQ03369.1"/>
    <property type="molecule type" value="Genomic_DNA"/>
</dbReference>
<dbReference type="Proteomes" id="UP000003195">
    <property type="component" value="Unassembled WGS sequence"/>
</dbReference>
<evidence type="ECO:0000259" key="7">
    <source>
        <dbReference type="Pfam" id="PF02601"/>
    </source>
</evidence>
<dbReference type="AlphaFoldDB" id="E2ZE95"/>
<evidence type="ECO:0000259" key="8">
    <source>
        <dbReference type="Pfam" id="PF13742"/>
    </source>
</evidence>
<dbReference type="InterPro" id="IPR020579">
    <property type="entry name" value="Exonuc_VII_lsu_C"/>
</dbReference>
<dbReference type="InterPro" id="IPR025824">
    <property type="entry name" value="OB-fold_nuc-bd_dom"/>
</dbReference>
<comment type="subcellular location">
    <subcellularLocation>
        <location evidence="5 6">Cytoplasm</location>
    </subcellularLocation>
</comment>
<dbReference type="GO" id="GO:0005737">
    <property type="term" value="C:cytoplasm"/>
    <property type="evidence" value="ECO:0007669"/>
    <property type="project" value="UniProtKB-SubCell"/>
</dbReference>
<dbReference type="GO" id="GO:0009318">
    <property type="term" value="C:exodeoxyribonuclease VII complex"/>
    <property type="evidence" value="ECO:0007669"/>
    <property type="project" value="UniProtKB-UniRule"/>
</dbReference>
<comment type="catalytic activity">
    <reaction evidence="5 6">
        <text>Exonucleolytic cleavage in either 5'- to 3'- or 3'- to 5'-direction to yield nucleoside 5'-phosphates.</text>
        <dbReference type="EC" id="3.1.11.6"/>
    </reaction>
</comment>
<accession>E2ZE95</accession>
<comment type="function">
    <text evidence="5">Bidirectionally degrades single-stranded DNA into large acid-insoluble oligonucleotides, which are then degraded further into small acid-soluble oligonucleotides.</text>
</comment>
<dbReference type="GO" id="GO:0008855">
    <property type="term" value="F:exodeoxyribonuclease VII activity"/>
    <property type="evidence" value="ECO:0007669"/>
    <property type="project" value="UniProtKB-UniRule"/>
</dbReference>
<evidence type="ECO:0000256" key="4">
    <source>
        <dbReference type="ARBA" id="ARBA00022839"/>
    </source>
</evidence>
<keyword evidence="2 5" id="KW-0540">Nuclease</keyword>
<sequence>MMNYDSVSTVVGRIKEDLEHDFRLKNVAMEGNIIGLKRASTGHWYMNIHDDKASIRAVLFRNRAGTMMSTVKEGDRVVVTGEVNVYEKGGTFSFIIERLFSQGVGNLQQQYEKNKAELYAQGYFDKDNKKELPRFPWKVGVLTSATGAVLHDIQKIRAERNEYIEVVLYPVPVQGDGAAPKLVKALEEAGKNRDLDVLILARGGGSMEDLWCFNDPAVVRAVYNTQVPIITAVGHETDTTLVDYAADVRAATPTHAAELAFPSFTDIQLQIAALTETAGRLMDDCIERRFSQWERTATRIRLHQYNEFVSVKKDNLNRLVESARQKTEYLLLQKQHALDKIKSRAEGMNPTAFLRKGYGQLLQNGEVIVGITAVNRKKPLEVQLVDGIIVAEVKEVIGRGEKNGQIKKL</sequence>
<evidence type="ECO:0000256" key="5">
    <source>
        <dbReference type="HAMAP-Rule" id="MF_00378"/>
    </source>
</evidence>
<feature type="domain" description="Exonuclease VII large subunit C-terminal" evidence="7">
    <location>
        <begin position="123"/>
        <end position="326"/>
    </location>
</feature>
<dbReference type="HAMAP" id="MF_00378">
    <property type="entry name" value="Exonuc_7_L"/>
    <property type="match status" value="1"/>
</dbReference>
<evidence type="ECO:0000256" key="1">
    <source>
        <dbReference type="ARBA" id="ARBA00022490"/>
    </source>
</evidence>
<gene>
    <name evidence="5 9" type="primary">xseA</name>
    <name evidence="9" type="ORF">HMPREF9429_01797</name>
</gene>
<organism evidence="9 10">
    <name type="scientific">Megasphaera micronuciformis F0359</name>
    <dbReference type="NCBI Taxonomy" id="706434"/>
    <lineage>
        <taxon>Bacteria</taxon>
        <taxon>Bacillati</taxon>
        <taxon>Bacillota</taxon>
        <taxon>Negativicutes</taxon>
        <taxon>Veillonellales</taxon>
        <taxon>Veillonellaceae</taxon>
        <taxon>Megasphaera</taxon>
    </lineage>
</organism>
<evidence type="ECO:0000256" key="3">
    <source>
        <dbReference type="ARBA" id="ARBA00022801"/>
    </source>
</evidence>
<dbReference type="GO" id="GO:0006308">
    <property type="term" value="P:DNA catabolic process"/>
    <property type="evidence" value="ECO:0007669"/>
    <property type="project" value="UniProtKB-UniRule"/>
</dbReference>
<dbReference type="CDD" id="cd04489">
    <property type="entry name" value="ExoVII_LU_OBF"/>
    <property type="match status" value="1"/>
</dbReference>
<name>E2ZE95_9FIRM</name>
<evidence type="ECO:0000256" key="2">
    <source>
        <dbReference type="ARBA" id="ARBA00022722"/>
    </source>
</evidence>
<keyword evidence="4 5" id="KW-0269">Exonuclease</keyword>
<dbReference type="EC" id="3.1.11.6" evidence="5"/>
<dbReference type="eggNOG" id="COG1570">
    <property type="taxonomic scope" value="Bacteria"/>
</dbReference>
<evidence type="ECO:0000313" key="9">
    <source>
        <dbReference type="EMBL" id="EFQ03369.1"/>
    </source>
</evidence>
<evidence type="ECO:0000256" key="6">
    <source>
        <dbReference type="RuleBase" id="RU004355"/>
    </source>
</evidence>
<keyword evidence="1 5" id="KW-0963">Cytoplasm</keyword>
<keyword evidence="10" id="KW-1185">Reference proteome</keyword>
<dbReference type="STRING" id="706434.HMPREF9429_01797"/>
<dbReference type="NCBIfam" id="TIGR00237">
    <property type="entry name" value="xseA"/>
    <property type="match status" value="1"/>
</dbReference>
<comment type="subunit">
    <text evidence="5">Heterooligomer composed of large and small subunits.</text>
</comment>
<evidence type="ECO:0000313" key="10">
    <source>
        <dbReference type="Proteomes" id="UP000003195"/>
    </source>
</evidence>
<dbReference type="Pfam" id="PF13742">
    <property type="entry name" value="tRNA_anti_2"/>
    <property type="match status" value="1"/>
</dbReference>
<dbReference type="InterPro" id="IPR003753">
    <property type="entry name" value="Exonuc_VII_L"/>
</dbReference>
<dbReference type="PANTHER" id="PTHR30008:SF0">
    <property type="entry name" value="EXODEOXYRIBONUCLEASE 7 LARGE SUBUNIT"/>
    <property type="match status" value="1"/>
</dbReference>
<dbReference type="Pfam" id="PF02601">
    <property type="entry name" value="Exonuc_VII_L"/>
    <property type="match status" value="1"/>
</dbReference>
<dbReference type="GO" id="GO:0003676">
    <property type="term" value="F:nucleic acid binding"/>
    <property type="evidence" value="ECO:0007669"/>
    <property type="project" value="InterPro"/>
</dbReference>
<comment type="caution">
    <text evidence="9">The sequence shown here is derived from an EMBL/GenBank/DDBJ whole genome shotgun (WGS) entry which is preliminary data.</text>
</comment>
<comment type="similarity">
    <text evidence="5 6">Belongs to the XseA family.</text>
</comment>
<dbReference type="PANTHER" id="PTHR30008">
    <property type="entry name" value="EXODEOXYRIBONUCLEASE 7 LARGE SUBUNIT"/>
    <property type="match status" value="1"/>
</dbReference>
<feature type="domain" description="OB-fold nucleic acid binding" evidence="8">
    <location>
        <begin position="6"/>
        <end position="98"/>
    </location>
</feature>
<keyword evidence="3 5" id="KW-0378">Hydrolase</keyword>